<reference evidence="7" key="1">
    <citation type="submission" date="2018-05" db="EMBL/GenBank/DDBJ databases">
        <authorList>
            <person name="Lanie J.A."/>
            <person name="Ng W.-L."/>
            <person name="Kazmierczak K.M."/>
            <person name="Andrzejewski T.M."/>
            <person name="Davidsen T.M."/>
            <person name="Wayne K.J."/>
            <person name="Tettelin H."/>
            <person name="Glass J.I."/>
            <person name="Rusch D."/>
            <person name="Podicherti R."/>
            <person name="Tsui H.-C.T."/>
            <person name="Winkler M.E."/>
        </authorList>
    </citation>
    <scope>NUCLEOTIDE SEQUENCE</scope>
</reference>
<evidence type="ECO:0000256" key="4">
    <source>
        <dbReference type="ARBA" id="ARBA00022989"/>
    </source>
</evidence>
<evidence type="ECO:0000256" key="6">
    <source>
        <dbReference type="SAM" id="Phobius"/>
    </source>
</evidence>
<evidence type="ECO:0008006" key="8">
    <source>
        <dbReference type="Google" id="ProtNLM"/>
    </source>
</evidence>
<dbReference type="GO" id="GO:0043190">
    <property type="term" value="C:ATP-binding cassette (ABC) transporter complex"/>
    <property type="evidence" value="ECO:0007669"/>
    <property type="project" value="TreeGrafter"/>
</dbReference>
<dbReference type="InterPro" id="IPR005495">
    <property type="entry name" value="LptG/LptF_permease"/>
</dbReference>
<proteinExistence type="predicted"/>
<dbReference type="GO" id="GO:0015920">
    <property type="term" value="P:lipopolysaccharide transport"/>
    <property type="evidence" value="ECO:0007669"/>
    <property type="project" value="TreeGrafter"/>
</dbReference>
<evidence type="ECO:0000256" key="5">
    <source>
        <dbReference type="ARBA" id="ARBA00023136"/>
    </source>
</evidence>
<gene>
    <name evidence="7" type="ORF">METZ01_LOCUS403295</name>
</gene>
<feature type="transmembrane region" description="Helical" evidence="6">
    <location>
        <begin position="15"/>
        <end position="36"/>
    </location>
</feature>
<comment type="subcellular location">
    <subcellularLocation>
        <location evidence="1">Cell membrane</location>
        <topology evidence="1">Multi-pass membrane protein</topology>
    </subcellularLocation>
</comment>
<feature type="transmembrane region" description="Helical" evidence="6">
    <location>
        <begin position="103"/>
        <end position="122"/>
    </location>
</feature>
<keyword evidence="5 6" id="KW-0472">Membrane</keyword>
<dbReference type="AlphaFoldDB" id="A0A382VX23"/>
<sequence>MRLSTTLSIYIGRQFLIGVGTALFALAVLIFMFDLVELSRRAASKPDATIAVVLQLALLHLPYMVQRVIPYAFLIGVMLVLARLTRTSELVVTRASGVSVWQFLLPGIVLSLVIGAFVVMVFNPLAASLLWRYEQLEARYIEGRASILAVSSSGLWLR</sequence>
<name>A0A382VX23_9ZZZZ</name>
<feature type="non-terminal residue" evidence="7">
    <location>
        <position position="158"/>
    </location>
</feature>
<evidence type="ECO:0000256" key="1">
    <source>
        <dbReference type="ARBA" id="ARBA00004651"/>
    </source>
</evidence>
<feature type="transmembrane region" description="Helical" evidence="6">
    <location>
        <begin position="71"/>
        <end position="91"/>
    </location>
</feature>
<dbReference type="PANTHER" id="PTHR33529:SF2">
    <property type="entry name" value="LIPOPOLYSACCHARIDE EXPORT SYSTEM PERMEASE PROTEIN LPTG"/>
    <property type="match status" value="1"/>
</dbReference>
<dbReference type="PANTHER" id="PTHR33529">
    <property type="entry name" value="SLR0882 PROTEIN-RELATED"/>
    <property type="match status" value="1"/>
</dbReference>
<dbReference type="Pfam" id="PF03739">
    <property type="entry name" value="LptF_LptG"/>
    <property type="match status" value="1"/>
</dbReference>
<accession>A0A382VX23</accession>
<keyword evidence="3 6" id="KW-0812">Transmembrane</keyword>
<evidence type="ECO:0000256" key="3">
    <source>
        <dbReference type="ARBA" id="ARBA00022692"/>
    </source>
</evidence>
<keyword evidence="4 6" id="KW-1133">Transmembrane helix</keyword>
<dbReference type="EMBL" id="UINC01154905">
    <property type="protein sequence ID" value="SVD50441.1"/>
    <property type="molecule type" value="Genomic_DNA"/>
</dbReference>
<evidence type="ECO:0000256" key="2">
    <source>
        <dbReference type="ARBA" id="ARBA00022475"/>
    </source>
</evidence>
<organism evidence="7">
    <name type="scientific">marine metagenome</name>
    <dbReference type="NCBI Taxonomy" id="408172"/>
    <lineage>
        <taxon>unclassified sequences</taxon>
        <taxon>metagenomes</taxon>
        <taxon>ecological metagenomes</taxon>
    </lineage>
</organism>
<keyword evidence="2" id="KW-1003">Cell membrane</keyword>
<evidence type="ECO:0000313" key="7">
    <source>
        <dbReference type="EMBL" id="SVD50441.1"/>
    </source>
</evidence>
<protein>
    <recommendedName>
        <fullName evidence="8">LptF/LptG family permease</fullName>
    </recommendedName>
</protein>